<evidence type="ECO:0000313" key="8">
    <source>
        <dbReference type="EMBL" id="NDU99710.1"/>
    </source>
</evidence>
<dbReference type="SUPFAM" id="SSF53807">
    <property type="entry name" value="Helical backbone' metal receptor"/>
    <property type="match status" value="1"/>
</dbReference>
<keyword evidence="9" id="KW-1185">Reference proteome</keyword>
<proteinExistence type="inferred from homology"/>
<evidence type="ECO:0000256" key="4">
    <source>
        <dbReference type="ARBA" id="ARBA00022729"/>
    </source>
</evidence>
<dbReference type="PANTHER" id="PTHR42953:SF3">
    <property type="entry name" value="HIGH-AFFINITY ZINC UPTAKE SYSTEM PROTEIN ZNUA"/>
    <property type="match status" value="1"/>
</dbReference>
<gene>
    <name evidence="8" type="ORF">GZA08_01820</name>
</gene>
<dbReference type="PRINTS" id="PR00691">
    <property type="entry name" value="ADHESINB"/>
</dbReference>
<keyword evidence="5" id="KW-0862">Zinc</keyword>
<evidence type="ECO:0000256" key="6">
    <source>
        <dbReference type="RuleBase" id="RU003512"/>
    </source>
</evidence>
<keyword evidence="5" id="KW-0864">Zinc transport</keyword>
<dbReference type="PANTHER" id="PTHR42953">
    <property type="entry name" value="HIGH-AFFINITY ZINC UPTAKE SYSTEM PROTEIN ZNUA-RELATED"/>
    <property type="match status" value="1"/>
</dbReference>
<dbReference type="GO" id="GO:0006829">
    <property type="term" value="P:zinc ion transport"/>
    <property type="evidence" value="ECO:0007669"/>
    <property type="project" value="UniProtKB-KW"/>
</dbReference>
<protein>
    <recommendedName>
        <fullName evidence="2">High-affinity zinc uptake system protein ZnuA</fullName>
    </recommendedName>
</protein>
<sequence>MRSLLPLLLAAGPAFAEVPAVATDIAPVHSLAAQVMGDLGSPVQILPAGASPHDHALRPSEAAALERADVVFWVGPELTPGLARALPALAAGATSVELLDAQGLSLRDFSGGSGDGHQHEGTDPHAWLAPTNAALWLTAIADTLAQLDPVNEETYRANAAQGAARIAEATEAARARLTPVQRLKFLTFHDAYGYFSEAFDLSDAGAISFGDGAAPGPAHLAELQDEVRAGDITCVFTEVQFAPALAEILLEGTEARSATLDPLGTDLEQGPGLYPALIEEMAETVAGCLAG</sequence>
<keyword evidence="4 7" id="KW-0732">Signal</keyword>
<dbReference type="InterPro" id="IPR050492">
    <property type="entry name" value="Bact_metal-bind_prot9"/>
</dbReference>
<reference evidence="8 9" key="1">
    <citation type="submission" date="2020-02" db="EMBL/GenBank/DDBJ databases">
        <title>Pseudoroseicyclus tamarix, sp. nov., isolated from offshore sediment of a Tamarix chinensis forest.</title>
        <authorList>
            <person name="Gai Y."/>
        </authorList>
    </citation>
    <scope>NUCLEOTIDE SEQUENCE [LARGE SCALE GENOMIC DNA]</scope>
    <source>
        <strain evidence="8 9">CLL3-39</strain>
    </source>
</reference>
<dbReference type="EMBL" id="JAAGAB010000001">
    <property type="protein sequence ID" value="NDU99710.1"/>
    <property type="molecule type" value="Genomic_DNA"/>
</dbReference>
<dbReference type="InterPro" id="IPR006127">
    <property type="entry name" value="ZnuA-like"/>
</dbReference>
<evidence type="ECO:0000256" key="2">
    <source>
        <dbReference type="ARBA" id="ARBA00015915"/>
    </source>
</evidence>
<accession>A0A6B2JFB7</accession>
<evidence type="ECO:0000256" key="1">
    <source>
        <dbReference type="ARBA" id="ARBA00011028"/>
    </source>
</evidence>
<evidence type="ECO:0000256" key="5">
    <source>
        <dbReference type="ARBA" id="ARBA00022906"/>
    </source>
</evidence>
<dbReference type="InterPro" id="IPR006129">
    <property type="entry name" value="AdhesinB"/>
</dbReference>
<organism evidence="8 9">
    <name type="scientific">Pseudoroseicyclus tamaricis</name>
    <dbReference type="NCBI Taxonomy" id="2705421"/>
    <lineage>
        <taxon>Bacteria</taxon>
        <taxon>Pseudomonadati</taxon>
        <taxon>Pseudomonadota</taxon>
        <taxon>Alphaproteobacteria</taxon>
        <taxon>Rhodobacterales</taxon>
        <taxon>Paracoccaceae</taxon>
        <taxon>Pseudoroseicyclus</taxon>
    </lineage>
</organism>
<dbReference type="PRINTS" id="PR00690">
    <property type="entry name" value="ADHESNFAMILY"/>
</dbReference>
<comment type="caution">
    <text evidence="8">The sequence shown here is derived from an EMBL/GenBank/DDBJ whole genome shotgun (WGS) entry which is preliminary data.</text>
</comment>
<comment type="similarity">
    <text evidence="1 6">Belongs to the bacterial solute-binding protein 9 family.</text>
</comment>
<dbReference type="Gene3D" id="3.40.50.1980">
    <property type="entry name" value="Nitrogenase molybdenum iron protein domain"/>
    <property type="match status" value="2"/>
</dbReference>
<evidence type="ECO:0000313" key="9">
    <source>
        <dbReference type="Proteomes" id="UP000474757"/>
    </source>
</evidence>
<dbReference type="Proteomes" id="UP000474757">
    <property type="component" value="Unassembled WGS sequence"/>
</dbReference>
<feature type="chain" id="PRO_5025397902" description="High-affinity zinc uptake system protein ZnuA" evidence="7">
    <location>
        <begin position="17"/>
        <end position="291"/>
    </location>
</feature>
<evidence type="ECO:0000256" key="3">
    <source>
        <dbReference type="ARBA" id="ARBA00022448"/>
    </source>
</evidence>
<dbReference type="Pfam" id="PF01297">
    <property type="entry name" value="ZnuA"/>
    <property type="match status" value="1"/>
</dbReference>
<evidence type="ECO:0000256" key="7">
    <source>
        <dbReference type="SAM" id="SignalP"/>
    </source>
</evidence>
<keyword evidence="3 6" id="KW-0813">Transport</keyword>
<dbReference type="AlphaFoldDB" id="A0A6B2JFB7"/>
<keyword evidence="5" id="KW-0406">Ion transport</keyword>
<dbReference type="InterPro" id="IPR006128">
    <property type="entry name" value="Lipoprotein_PsaA-like"/>
</dbReference>
<dbReference type="RefSeq" id="WP_163889423.1">
    <property type="nucleotide sequence ID" value="NZ_JAAFYS010000001.1"/>
</dbReference>
<dbReference type="GO" id="GO:0046872">
    <property type="term" value="F:metal ion binding"/>
    <property type="evidence" value="ECO:0007669"/>
    <property type="project" value="InterPro"/>
</dbReference>
<feature type="signal peptide" evidence="7">
    <location>
        <begin position="1"/>
        <end position="16"/>
    </location>
</feature>
<name>A0A6B2JFB7_9RHOB</name>
<dbReference type="GO" id="GO:0007155">
    <property type="term" value="P:cell adhesion"/>
    <property type="evidence" value="ECO:0007669"/>
    <property type="project" value="InterPro"/>
</dbReference>